<name>A0A0D8Y8B3_DICVI</name>
<dbReference type="SMART" id="SM00456">
    <property type="entry name" value="WW"/>
    <property type="match status" value="1"/>
</dbReference>
<evidence type="ECO:0000313" key="5">
    <source>
        <dbReference type="Proteomes" id="UP000053766"/>
    </source>
</evidence>
<dbReference type="OrthoDB" id="5821161at2759"/>
<feature type="compositionally biased region" description="Basic and acidic residues" evidence="2">
    <location>
        <begin position="98"/>
        <end position="117"/>
    </location>
</feature>
<sequence>MAICISVVNRTSCKARAPDLLPMVSDLVSLPLPDSLSVKDVMDDMVCKITGGEDLFEPNRYHESLELGFERVRNAAIRLQAVLQQHVNFRIPKKKAKGIPERSGDQLSKDNGRKNLRTDNSSSVSLCENSDQVGCASPVPNCMDAKTVQTKPRVRVSRWSSDYRPKRRKSASKERCDIEVIRCRIDPPMTAIRPSNTTIELTSAKRSRTIEDEPVIVTTVIPPSVGVRTNASPWPQPTNIPPPPPPQLLSPSQIMVPPPPPTVPPAVIPFYDYGSYGGPPIPTLPNYQTYEYSLANEERRLQILTEEMLILQSIRDQKMKKVEVESPLPQSTLQPSTTKTPPPPPPPHKEYMWKKAVDEDGAKYYYHKETRESVWELPDGEDSDPAERTPTRMPDTSGCGNDPEPDNMKHDEGSILSRWSAMCSPQVSTSSTTQTIHSSTTTIASESVNRALHANERKRDRDRRIWEKFETDTDRKRAKKLMSDIETVVGPIIVHHIGHRNDATKKKREWIIKQVSKEMLKRESERSDFNFILTEKGSKRVTDYANAFIQRKCAKEPKDLWKGYDGSP</sequence>
<gene>
    <name evidence="4" type="ORF">DICVIV_00844</name>
</gene>
<evidence type="ECO:0000256" key="2">
    <source>
        <dbReference type="SAM" id="MobiDB-lite"/>
    </source>
</evidence>
<feature type="region of interest" description="Disordered" evidence="2">
    <location>
        <begin position="93"/>
        <end position="125"/>
    </location>
</feature>
<dbReference type="InterPro" id="IPR036020">
    <property type="entry name" value="WW_dom_sf"/>
</dbReference>
<feature type="region of interest" description="Disordered" evidence="2">
    <location>
        <begin position="322"/>
        <end position="351"/>
    </location>
</feature>
<evidence type="ECO:0000313" key="4">
    <source>
        <dbReference type="EMBL" id="KJH52975.1"/>
    </source>
</evidence>
<reference evidence="5" key="2">
    <citation type="journal article" date="2016" name="Sci. Rep.">
        <title>Dictyocaulus viviparus genome, variome and transcriptome elucidate lungworm biology and support future intervention.</title>
        <authorList>
            <person name="McNulty S.N."/>
            <person name="Strube C."/>
            <person name="Rosa B.A."/>
            <person name="Martin J.C."/>
            <person name="Tyagi R."/>
            <person name="Choi Y.J."/>
            <person name="Wang Q."/>
            <person name="Hallsworth Pepin K."/>
            <person name="Zhang X."/>
            <person name="Ozersky P."/>
            <person name="Wilson R.K."/>
            <person name="Sternberg P.W."/>
            <person name="Gasser R.B."/>
            <person name="Mitreva M."/>
        </authorList>
    </citation>
    <scope>NUCLEOTIDE SEQUENCE [LARGE SCALE GENOMIC DNA]</scope>
    <source>
        <strain evidence="5">HannoverDv2000</strain>
    </source>
</reference>
<dbReference type="Pfam" id="PF00397">
    <property type="entry name" value="WW"/>
    <property type="match status" value="1"/>
</dbReference>
<dbReference type="PROSITE" id="PS50020">
    <property type="entry name" value="WW_DOMAIN_2"/>
    <property type="match status" value="1"/>
</dbReference>
<dbReference type="EMBL" id="KN716157">
    <property type="protein sequence ID" value="KJH52975.1"/>
    <property type="molecule type" value="Genomic_DNA"/>
</dbReference>
<keyword evidence="1" id="KW-0175">Coiled coil</keyword>
<reference evidence="4 5" key="1">
    <citation type="submission" date="2013-11" db="EMBL/GenBank/DDBJ databases">
        <title>Draft genome of the bovine lungworm Dictyocaulus viviparus.</title>
        <authorList>
            <person name="Mitreva M."/>
        </authorList>
    </citation>
    <scope>NUCLEOTIDE SEQUENCE [LARGE SCALE GENOMIC DNA]</scope>
    <source>
        <strain evidence="4 5">HannoverDv2000</strain>
    </source>
</reference>
<protein>
    <submittedName>
        <fullName evidence="4">WW domain protein</fullName>
    </submittedName>
</protein>
<accession>A0A0D8Y8B3</accession>
<feature type="compositionally biased region" description="Low complexity" evidence="2">
    <location>
        <begin position="329"/>
        <end position="339"/>
    </location>
</feature>
<keyword evidence="5" id="KW-1185">Reference proteome</keyword>
<dbReference type="STRING" id="29172.A0A0D8Y8B3"/>
<dbReference type="AlphaFoldDB" id="A0A0D8Y8B3"/>
<feature type="coiled-coil region" evidence="1">
    <location>
        <begin position="287"/>
        <end position="314"/>
    </location>
</feature>
<dbReference type="Gene3D" id="2.20.70.10">
    <property type="match status" value="1"/>
</dbReference>
<dbReference type="SUPFAM" id="SSF51045">
    <property type="entry name" value="WW domain"/>
    <property type="match status" value="1"/>
</dbReference>
<feature type="domain" description="WW" evidence="3">
    <location>
        <begin position="353"/>
        <end position="380"/>
    </location>
</feature>
<evidence type="ECO:0000256" key="1">
    <source>
        <dbReference type="SAM" id="Coils"/>
    </source>
</evidence>
<organism evidence="4 5">
    <name type="scientific">Dictyocaulus viviparus</name>
    <name type="common">Bovine lungworm</name>
    <dbReference type="NCBI Taxonomy" id="29172"/>
    <lineage>
        <taxon>Eukaryota</taxon>
        <taxon>Metazoa</taxon>
        <taxon>Ecdysozoa</taxon>
        <taxon>Nematoda</taxon>
        <taxon>Chromadorea</taxon>
        <taxon>Rhabditida</taxon>
        <taxon>Rhabditina</taxon>
        <taxon>Rhabditomorpha</taxon>
        <taxon>Strongyloidea</taxon>
        <taxon>Metastrongylidae</taxon>
        <taxon>Dictyocaulus</taxon>
    </lineage>
</organism>
<feature type="region of interest" description="Disordered" evidence="2">
    <location>
        <begin position="229"/>
        <end position="257"/>
    </location>
</feature>
<feature type="region of interest" description="Disordered" evidence="2">
    <location>
        <begin position="375"/>
        <end position="407"/>
    </location>
</feature>
<dbReference type="Proteomes" id="UP000053766">
    <property type="component" value="Unassembled WGS sequence"/>
</dbReference>
<dbReference type="CDD" id="cd00201">
    <property type="entry name" value="WW"/>
    <property type="match status" value="1"/>
</dbReference>
<proteinExistence type="predicted"/>
<dbReference type="InterPro" id="IPR001202">
    <property type="entry name" value="WW_dom"/>
</dbReference>
<feature type="compositionally biased region" description="Pro residues" evidence="2">
    <location>
        <begin position="234"/>
        <end position="248"/>
    </location>
</feature>
<evidence type="ECO:0000259" key="3">
    <source>
        <dbReference type="PROSITE" id="PS50020"/>
    </source>
</evidence>